<dbReference type="RefSeq" id="XP_025572596.1">
    <property type="nucleotide sequence ID" value="XM_025720037.1"/>
</dbReference>
<dbReference type="InterPro" id="IPR056632">
    <property type="entry name" value="DUF7730"/>
</dbReference>
<feature type="signal peptide" evidence="1">
    <location>
        <begin position="1"/>
        <end position="19"/>
    </location>
</feature>
<dbReference type="AlphaFoldDB" id="A0A395GTI9"/>
<keyword evidence="1" id="KW-0732">Signal</keyword>
<gene>
    <name evidence="3" type="ORF">BO80DRAFT_427566</name>
</gene>
<sequence length="241" mass="27441">MNPFSIVCHILTWLVPALTPPPPPPPPPSFTKFLSLPPELRLLIYAHVFGHRPLVVTVSDWGTWRLLPSEDHEHDPSFLYTYPHNVKKKKPFTVALLRANRQIYWEALPVFYASVSFTHDFCCTFLLGLLGHMSDYARDHVRCIRLRPEMIIPINNAPQDWERTGLMDLCTSLAWLKGLRKVEVLCPPDSFPCDEEAAMKEIGAALGLVKVRKMVVTGEARDYSAGWEERLGKLLEEGKPD</sequence>
<evidence type="ECO:0000259" key="2">
    <source>
        <dbReference type="Pfam" id="PF24864"/>
    </source>
</evidence>
<accession>A0A395GTI9</accession>
<keyword evidence="4" id="KW-1185">Reference proteome</keyword>
<dbReference type="Pfam" id="PF24864">
    <property type="entry name" value="DUF7730"/>
    <property type="match status" value="1"/>
</dbReference>
<dbReference type="VEuPathDB" id="FungiDB:BO80DRAFT_427566"/>
<name>A0A395GTI9_9EURO</name>
<dbReference type="GeneID" id="37224902"/>
<evidence type="ECO:0000256" key="1">
    <source>
        <dbReference type="SAM" id="SignalP"/>
    </source>
</evidence>
<organism evidence="3 4">
    <name type="scientific">Aspergillus ibericus CBS 121593</name>
    <dbReference type="NCBI Taxonomy" id="1448316"/>
    <lineage>
        <taxon>Eukaryota</taxon>
        <taxon>Fungi</taxon>
        <taxon>Dikarya</taxon>
        <taxon>Ascomycota</taxon>
        <taxon>Pezizomycotina</taxon>
        <taxon>Eurotiomycetes</taxon>
        <taxon>Eurotiomycetidae</taxon>
        <taxon>Eurotiales</taxon>
        <taxon>Aspergillaceae</taxon>
        <taxon>Aspergillus</taxon>
        <taxon>Aspergillus subgen. Circumdati</taxon>
    </lineage>
</organism>
<dbReference type="EMBL" id="KZ824455">
    <property type="protein sequence ID" value="RAK98268.1"/>
    <property type="molecule type" value="Genomic_DNA"/>
</dbReference>
<proteinExistence type="predicted"/>
<dbReference type="OrthoDB" id="62952at2759"/>
<feature type="chain" id="PRO_5017282914" description="DUF7730 domain-containing protein" evidence="1">
    <location>
        <begin position="20"/>
        <end position="241"/>
    </location>
</feature>
<feature type="domain" description="DUF7730" evidence="2">
    <location>
        <begin position="33"/>
        <end position="182"/>
    </location>
</feature>
<protein>
    <recommendedName>
        <fullName evidence="2">DUF7730 domain-containing protein</fullName>
    </recommendedName>
</protein>
<reference evidence="3 4" key="1">
    <citation type="submission" date="2018-02" db="EMBL/GenBank/DDBJ databases">
        <title>The genomes of Aspergillus section Nigri reveals drivers in fungal speciation.</title>
        <authorList>
            <consortium name="DOE Joint Genome Institute"/>
            <person name="Vesth T.C."/>
            <person name="Nybo J."/>
            <person name="Theobald S."/>
            <person name="Brandl J."/>
            <person name="Frisvad J.C."/>
            <person name="Nielsen K.F."/>
            <person name="Lyhne E.K."/>
            <person name="Kogle M.E."/>
            <person name="Kuo A."/>
            <person name="Riley R."/>
            <person name="Clum A."/>
            <person name="Nolan M."/>
            <person name="Lipzen A."/>
            <person name="Salamov A."/>
            <person name="Henrissat B."/>
            <person name="Wiebenga A."/>
            <person name="De vries R.P."/>
            <person name="Grigoriev I.V."/>
            <person name="Mortensen U.H."/>
            <person name="Andersen M.R."/>
            <person name="Baker S.E."/>
        </authorList>
    </citation>
    <scope>NUCLEOTIDE SEQUENCE [LARGE SCALE GENOMIC DNA]</scope>
    <source>
        <strain evidence="3 4">CBS 121593</strain>
    </source>
</reference>
<dbReference type="PANTHER" id="PTHR38790">
    <property type="entry name" value="2EXR DOMAIN-CONTAINING PROTEIN-RELATED"/>
    <property type="match status" value="1"/>
</dbReference>
<evidence type="ECO:0000313" key="4">
    <source>
        <dbReference type="Proteomes" id="UP000249402"/>
    </source>
</evidence>
<evidence type="ECO:0000313" key="3">
    <source>
        <dbReference type="EMBL" id="RAK98268.1"/>
    </source>
</evidence>
<dbReference type="Proteomes" id="UP000249402">
    <property type="component" value="Unassembled WGS sequence"/>
</dbReference>